<dbReference type="PROSITE" id="PS00233">
    <property type="entry name" value="CHIT_BIND_RR_1"/>
    <property type="match status" value="1"/>
</dbReference>
<dbReference type="PROSITE" id="PS51155">
    <property type="entry name" value="CHIT_BIND_RR_2"/>
    <property type="match status" value="1"/>
</dbReference>
<dbReference type="OMA" id="PEITYHG"/>
<dbReference type="InParanoid" id="A0A067RCW5"/>
<feature type="chain" id="PRO_5001644990" evidence="3">
    <location>
        <begin position="22"/>
        <end position="125"/>
    </location>
</feature>
<dbReference type="GO" id="GO:0042302">
    <property type="term" value="F:structural constituent of cuticle"/>
    <property type="evidence" value="ECO:0007669"/>
    <property type="project" value="UniProtKB-UniRule"/>
</dbReference>
<dbReference type="PRINTS" id="PR00947">
    <property type="entry name" value="CUTICLE"/>
</dbReference>
<sequence length="125" mass="13902">MQGLQIVVVCIIVAFVATVNAYPGYYGHEEYEHLSAGEKEDDKNAYPQYKFEYSVYDPHSGDVKNQWETRDGDAVKGSYSLKESDGSTRVVEYTADKLNGFIAVVKKAGGHTKPEITYHGAKAPY</sequence>
<dbReference type="PANTHER" id="PTHR12236">
    <property type="entry name" value="STRUCTURAL CONTITUENT OF CUTICLE"/>
    <property type="match status" value="1"/>
</dbReference>
<evidence type="ECO:0000256" key="1">
    <source>
        <dbReference type="ARBA" id="ARBA00022460"/>
    </source>
</evidence>
<dbReference type="InterPro" id="IPR000618">
    <property type="entry name" value="Insect_cuticle"/>
</dbReference>
<dbReference type="Proteomes" id="UP000027135">
    <property type="component" value="Unassembled WGS sequence"/>
</dbReference>
<reference evidence="4 5" key="1">
    <citation type="journal article" date="2014" name="Nat. Commun.">
        <title>Molecular traces of alternative social organization in a termite genome.</title>
        <authorList>
            <person name="Terrapon N."/>
            <person name="Li C."/>
            <person name="Robertson H.M."/>
            <person name="Ji L."/>
            <person name="Meng X."/>
            <person name="Booth W."/>
            <person name="Chen Z."/>
            <person name="Childers C.P."/>
            <person name="Glastad K.M."/>
            <person name="Gokhale K."/>
            <person name="Gowin J."/>
            <person name="Gronenberg W."/>
            <person name="Hermansen R.A."/>
            <person name="Hu H."/>
            <person name="Hunt B.G."/>
            <person name="Huylmans A.K."/>
            <person name="Khalil S.M."/>
            <person name="Mitchell R.D."/>
            <person name="Munoz-Torres M.C."/>
            <person name="Mustard J.A."/>
            <person name="Pan H."/>
            <person name="Reese J.T."/>
            <person name="Scharf M.E."/>
            <person name="Sun F."/>
            <person name="Vogel H."/>
            <person name="Xiao J."/>
            <person name="Yang W."/>
            <person name="Yang Z."/>
            <person name="Yang Z."/>
            <person name="Zhou J."/>
            <person name="Zhu J."/>
            <person name="Brent C.S."/>
            <person name="Elsik C.G."/>
            <person name="Goodisman M.A."/>
            <person name="Liberles D.A."/>
            <person name="Roe R.M."/>
            <person name="Vargo E.L."/>
            <person name="Vilcinskas A."/>
            <person name="Wang J."/>
            <person name="Bornberg-Bauer E."/>
            <person name="Korb J."/>
            <person name="Zhang G."/>
            <person name="Liebig J."/>
        </authorList>
    </citation>
    <scope>NUCLEOTIDE SEQUENCE [LARGE SCALE GENOMIC DNA]</scope>
    <source>
        <tissue evidence="4">Whole organism</tissue>
    </source>
</reference>
<evidence type="ECO:0000313" key="5">
    <source>
        <dbReference type="Proteomes" id="UP000027135"/>
    </source>
</evidence>
<feature type="signal peptide" evidence="3">
    <location>
        <begin position="1"/>
        <end position="21"/>
    </location>
</feature>
<keyword evidence="5" id="KW-1185">Reference proteome</keyword>
<dbReference type="FunCoup" id="A0A067RCW5">
    <property type="interactions" value="24"/>
</dbReference>
<evidence type="ECO:0000313" key="4">
    <source>
        <dbReference type="EMBL" id="KDR20833.1"/>
    </source>
</evidence>
<dbReference type="STRING" id="136037.A0A067RCW5"/>
<dbReference type="AlphaFoldDB" id="A0A067RCW5"/>
<dbReference type="InterPro" id="IPR031311">
    <property type="entry name" value="CHIT_BIND_RR_consensus"/>
</dbReference>
<proteinExistence type="predicted"/>
<evidence type="ECO:0000256" key="3">
    <source>
        <dbReference type="SAM" id="SignalP"/>
    </source>
</evidence>
<gene>
    <name evidence="4" type="ORF">L798_04636</name>
</gene>
<dbReference type="GO" id="GO:0031012">
    <property type="term" value="C:extracellular matrix"/>
    <property type="evidence" value="ECO:0007669"/>
    <property type="project" value="TreeGrafter"/>
</dbReference>
<dbReference type="Pfam" id="PF00379">
    <property type="entry name" value="Chitin_bind_4"/>
    <property type="match status" value="1"/>
</dbReference>
<organism evidence="4 5">
    <name type="scientific">Zootermopsis nevadensis</name>
    <name type="common">Dampwood termite</name>
    <dbReference type="NCBI Taxonomy" id="136037"/>
    <lineage>
        <taxon>Eukaryota</taxon>
        <taxon>Metazoa</taxon>
        <taxon>Ecdysozoa</taxon>
        <taxon>Arthropoda</taxon>
        <taxon>Hexapoda</taxon>
        <taxon>Insecta</taxon>
        <taxon>Pterygota</taxon>
        <taxon>Neoptera</taxon>
        <taxon>Polyneoptera</taxon>
        <taxon>Dictyoptera</taxon>
        <taxon>Blattodea</taxon>
        <taxon>Blattoidea</taxon>
        <taxon>Termitoidae</taxon>
        <taxon>Termopsidae</taxon>
        <taxon>Zootermopsis</taxon>
    </lineage>
</organism>
<name>A0A067RCW5_ZOONE</name>
<keyword evidence="3" id="KW-0732">Signal</keyword>
<dbReference type="EMBL" id="KK852584">
    <property type="protein sequence ID" value="KDR20833.1"/>
    <property type="molecule type" value="Genomic_DNA"/>
</dbReference>
<dbReference type="PANTHER" id="PTHR12236:SF95">
    <property type="entry name" value="CUTICULAR PROTEIN 76BD, ISOFORM C-RELATED"/>
    <property type="match status" value="1"/>
</dbReference>
<dbReference type="GO" id="GO:0005615">
    <property type="term" value="C:extracellular space"/>
    <property type="evidence" value="ECO:0007669"/>
    <property type="project" value="TreeGrafter"/>
</dbReference>
<dbReference type="OrthoDB" id="6348134at2759"/>
<dbReference type="InterPro" id="IPR051217">
    <property type="entry name" value="Insect_Cuticle_Struc_Prot"/>
</dbReference>
<accession>A0A067RCW5</accession>
<protein>
    <submittedName>
        <fullName evidence="4">Cuticle protein 19</fullName>
    </submittedName>
</protein>
<evidence type="ECO:0000256" key="2">
    <source>
        <dbReference type="PROSITE-ProRule" id="PRU00497"/>
    </source>
</evidence>
<keyword evidence="1 2" id="KW-0193">Cuticle</keyword>